<evidence type="ECO:0000313" key="8">
    <source>
        <dbReference type="EMBL" id="OUM47014.1"/>
    </source>
</evidence>
<reference evidence="8 9" key="1">
    <citation type="submission" date="2017-02" db="EMBL/GenBank/DDBJ databases">
        <title>Bacillus pseudomycoides isolate FSL K6-0042.</title>
        <authorList>
            <person name="Kovac J."/>
        </authorList>
    </citation>
    <scope>NUCLEOTIDE SEQUENCE [LARGE SCALE GENOMIC DNA]</scope>
    <source>
        <strain evidence="8 9">FSL K6-0042</strain>
    </source>
</reference>
<dbReference type="PANTHER" id="PTHR43124">
    <property type="entry name" value="PURINE EFFLUX PUMP PBUE"/>
    <property type="match status" value="1"/>
</dbReference>
<dbReference type="SUPFAM" id="SSF103473">
    <property type="entry name" value="MFS general substrate transporter"/>
    <property type="match status" value="1"/>
</dbReference>
<dbReference type="EMBL" id="MWPX01000030">
    <property type="protein sequence ID" value="OUM47014.1"/>
    <property type="molecule type" value="Genomic_DNA"/>
</dbReference>
<protein>
    <submittedName>
        <fullName evidence="8">MFS transporter</fullName>
    </submittedName>
</protein>
<dbReference type="Proteomes" id="UP000195321">
    <property type="component" value="Unassembled WGS sequence"/>
</dbReference>
<dbReference type="CDD" id="cd17324">
    <property type="entry name" value="MFS_NepI_like"/>
    <property type="match status" value="1"/>
</dbReference>
<evidence type="ECO:0000256" key="3">
    <source>
        <dbReference type="ARBA" id="ARBA00022475"/>
    </source>
</evidence>
<dbReference type="PROSITE" id="PS50850">
    <property type="entry name" value="MFS"/>
    <property type="match status" value="1"/>
</dbReference>
<keyword evidence="6" id="KW-0472">Membrane</keyword>
<evidence type="ECO:0000313" key="9">
    <source>
        <dbReference type="Proteomes" id="UP000195321"/>
    </source>
</evidence>
<dbReference type="Gene3D" id="1.20.1250.20">
    <property type="entry name" value="MFS general substrate transporter like domains"/>
    <property type="match status" value="1"/>
</dbReference>
<dbReference type="InterPro" id="IPR020846">
    <property type="entry name" value="MFS_dom"/>
</dbReference>
<proteinExistence type="predicted"/>
<dbReference type="PANTHER" id="PTHR43124:SF10">
    <property type="entry name" value="PURINE EFFLUX PUMP PBUE"/>
    <property type="match status" value="1"/>
</dbReference>
<comment type="caution">
    <text evidence="8">The sequence shown here is derived from an EMBL/GenBank/DDBJ whole genome shotgun (WGS) entry which is preliminary data.</text>
</comment>
<comment type="subcellular location">
    <subcellularLocation>
        <location evidence="1">Cell membrane</location>
        <topology evidence="1">Multi-pass membrane protein</topology>
    </subcellularLocation>
</comment>
<dbReference type="RefSeq" id="WP_016116794.1">
    <property type="nucleotide sequence ID" value="NZ_CP189809.1"/>
</dbReference>
<dbReference type="InterPro" id="IPR011701">
    <property type="entry name" value="MFS"/>
</dbReference>
<evidence type="ECO:0000256" key="2">
    <source>
        <dbReference type="ARBA" id="ARBA00022448"/>
    </source>
</evidence>
<name>A0A1Y3MB78_9BACI</name>
<dbReference type="GO" id="GO:0022857">
    <property type="term" value="F:transmembrane transporter activity"/>
    <property type="evidence" value="ECO:0007669"/>
    <property type="project" value="InterPro"/>
</dbReference>
<organism evidence="8 9">
    <name type="scientific">Bacillus pseudomycoides</name>
    <dbReference type="NCBI Taxonomy" id="64104"/>
    <lineage>
        <taxon>Bacteria</taxon>
        <taxon>Bacillati</taxon>
        <taxon>Bacillota</taxon>
        <taxon>Bacilli</taxon>
        <taxon>Bacillales</taxon>
        <taxon>Bacillaceae</taxon>
        <taxon>Bacillus</taxon>
        <taxon>Bacillus cereus group</taxon>
    </lineage>
</organism>
<keyword evidence="4" id="KW-0812">Transmembrane</keyword>
<dbReference type="GO" id="GO:0005886">
    <property type="term" value="C:plasma membrane"/>
    <property type="evidence" value="ECO:0007669"/>
    <property type="project" value="UniProtKB-SubCell"/>
</dbReference>
<evidence type="ECO:0000256" key="4">
    <source>
        <dbReference type="ARBA" id="ARBA00022692"/>
    </source>
</evidence>
<evidence type="ECO:0000259" key="7">
    <source>
        <dbReference type="PROSITE" id="PS50850"/>
    </source>
</evidence>
<dbReference type="InterPro" id="IPR050189">
    <property type="entry name" value="MFS_Efflux_Transporters"/>
</dbReference>
<sequence length="384" mass="41739">MNKIFLLTLGMFALGVDAYIMAGILPQIADDFHVSIGTAGQTVSIFTICYAIAAPLFATCMRKTNPKHTLLAALFLFTVSNFLTAVTHHFIILLISRGLAGIGAGLYSPLASSAAVTLVSEKRRGRALSTVLLGMSAGTVIGVPFGIYIASIYEWRMAMWFIVTIGAIGIFALFAKFPMIESSPLPTLKARLSMFKNKKISLVMLITMILSFCSLGLYTYLDSIITAYGFQKSILFIWMWGIGGIAGSFIIGFIMDFYKKPKIILLYLMGIMFFSFICMGVFHETALLLAICLILWGSTGWAALVTQQKTLLEISPDHATISIALLSSINYFSGSIGTMTNGILLEKGIAPVTLPYIIAGILLFAIGGQILFIGKKIVKVRKSH</sequence>
<dbReference type="AlphaFoldDB" id="A0A1Y3MB78"/>
<evidence type="ECO:0000256" key="6">
    <source>
        <dbReference type="ARBA" id="ARBA00023136"/>
    </source>
</evidence>
<keyword evidence="3" id="KW-1003">Cell membrane</keyword>
<dbReference type="InterPro" id="IPR036259">
    <property type="entry name" value="MFS_trans_sf"/>
</dbReference>
<feature type="domain" description="Major facilitator superfamily (MFS) profile" evidence="7">
    <location>
        <begin position="3"/>
        <end position="377"/>
    </location>
</feature>
<gene>
    <name evidence="8" type="ORF">BW425_20660</name>
</gene>
<dbReference type="Pfam" id="PF07690">
    <property type="entry name" value="MFS_1"/>
    <property type="match status" value="1"/>
</dbReference>
<evidence type="ECO:0000256" key="1">
    <source>
        <dbReference type="ARBA" id="ARBA00004651"/>
    </source>
</evidence>
<keyword evidence="2" id="KW-0813">Transport</keyword>
<accession>A0A1Y3MB78</accession>
<evidence type="ECO:0000256" key="5">
    <source>
        <dbReference type="ARBA" id="ARBA00022989"/>
    </source>
</evidence>
<keyword evidence="5" id="KW-1133">Transmembrane helix</keyword>